<dbReference type="PROSITE" id="PS50887">
    <property type="entry name" value="GGDEF"/>
    <property type="match status" value="1"/>
</dbReference>
<dbReference type="EC" id="2.7.7.65" evidence="1"/>
<keyword evidence="4" id="KW-0812">Transmembrane</keyword>
<feature type="region of interest" description="Disordered" evidence="3">
    <location>
        <begin position="1"/>
        <end position="20"/>
    </location>
</feature>
<keyword evidence="4" id="KW-0472">Membrane</keyword>
<feature type="transmembrane region" description="Helical" evidence="4">
    <location>
        <begin position="86"/>
        <end position="106"/>
    </location>
</feature>
<feature type="transmembrane region" description="Helical" evidence="4">
    <location>
        <begin position="53"/>
        <end position="74"/>
    </location>
</feature>
<feature type="region of interest" description="Disordered" evidence="3">
    <location>
        <begin position="369"/>
        <end position="390"/>
    </location>
</feature>
<evidence type="ECO:0000313" key="7">
    <source>
        <dbReference type="Proteomes" id="UP000199211"/>
    </source>
</evidence>
<protein>
    <recommendedName>
        <fullName evidence="1">diguanylate cyclase</fullName>
        <ecNumber evidence="1">2.7.7.65</ecNumber>
    </recommendedName>
</protein>
<keyword evidence="4" id="KW-1133">Transmembrane helix</keyword>
<evidence type="ECO:0000313" key="6">
    <source>
        <dbReference type="EMBL" id="SFM11283.1"/>
    </source>
</evidence>
<keyword evidence="7" id="KW-1185">Reference proteome</keyword>
<feature type="compositionally biased region" description="Polar residues" evidence="3">
    <location>
        <begin position="1"/>
        <end position="16"/>
    </location>
</feature>
<feature type="transmembrane region" description="Helical" evidence="4">
    <location>
        <begin position="135"/>
        <end position="155"/>
    </location>
</feature>
<dbReference type="InterPro" id="IPR043128">
    <property type="entry name" value="Rev_trsase/Diguanyl_cyclase"/>
</dbReference>
<dbReference type="EMBL" id="FOTV01000030">
    <property type="protein sequence ID" value="SFM11283.1"/>
    <property type="molecule type" value="Genomic_DNA"/>
</dbReference>
<gene>
    <name evidence="6" type="ORF">SAMN04487868_13025</name>
</gene>
<dbReference type="CDD" id="cd01949">
    <property type="entry name" value="GGDEF"/>
    <property type="match status" value="1"/>
</dbReference>
<dbReference type="Proteomes" id="UP000199211">
    <property type="component" value="Unassembled WGS sequence"/>
</dbReference>
<proteinExistence type="predicted"/>
<sequence length="390" mass="43807">MSQPDNTGANRSPAQNTEREQKLRIRRLGMSFGSYMVTFSIVVYCWVQGLISLGVTVGFLAFASLINATFWWLIHTGRNLKFHDPSMTSAQMIVSLLPPIWVMAFLEAGQARAIFLLIAVVPMLFGILALTTRQFIVVGVWFFALYGLLHLGLWAYRPEVLNSELEILQTVAFALVMAEITIIGGFISSLRGKLRQRNLELGEAMEQIRELVNVDALTGVYNRRRLFEVISEESNRYSRMPGSFSICLMDIDHFKEVNDTYGHQAGDMILQAVARSVKDGLRTIDCFGRYGGEEFLLVLPQTPLEGARIKAERVRETIERLTFPDIGDDFRVTVSIGVAEYHREESTDDTLLRADQALYAAKHDGRNNVKLAATRTPQKSPLSAPSVRPI</sequence>
<dbReference type="PANTHER" id="PTHR45138">
    <property type="entry name" value="REGULATORY COMPONENTS OF SENSORY TRANSDUCTION SYSTEM"/>
    <property type="match status" value="1"/>
</dbReference>
<dbReference type="NCBIfam" id="TIGR00254">
    <property type="entry name" value="GGDEF"/>
    <property type="match status" value="1"/>
</dbReference>
<reference evidence="6 7" key="1">
    <citation type="submission" date="2016-10" db="EMBL/GenBank/DDBJ databases">
        <authorList>
            <person name="Varghese N."/>
            <person name="Submissions S."/>
        </authorList>
    </citation>
    <scope>NUCLEOTIDE SEQUENCE [LARGE SCALE GENOMIC DNA]</scope>
    <source>
        <strain evidence="6 7">DSM 26291</strain>
    </source>
</reference>
<feature type="transmembrane region" description="Helical" evidence="4">
    <location>
        <begin position="112"/>
        <end position="130"/>
    </location>
</feature>
<evidence type="ECO:0000256" key="2">
    <source>
        <dbReference type="ARBA" id="ARBA00034247"/>
    </source>
</evidence>
<comment type="caution">
    <text evidence="6">The sequence shown here is derived from an EMBL/GenBank/DDBJ whole genome shotgun (WGS) entry which is preliminary data.</text>
</comment>
<dbReference type="PANTHER" id="PTHR45138:SF9">
    <property type="entry name" value="DIGUANYLATE CYCLASE DGCM-RELATED"/>
    <property type="match status" value="1"/>
</dbReference>
<dbReference type="Gene3D" id="3.30.70.270">
    <property type="match status" value="1"/>
</dbReference>
<name>A0ABY1FU81_9GAMM</name>
<organism evidence="6 7">
    <name type="scientific">Marinobacter salarius</name>
    <dbReference type="NCBI Taxonomy" id="1420917"/>
    <lineage>
        <taxon>Bacteria</taxon>
        <taxon>Pseudomonadati</taxon>
        <taxon>Pseudomonadota</taxon>
        <taxon>Gammaproteobacteria</taxon>
        <taxon>Pseudomonadales</taxon>
        <taxon>Marinobacteraceae</taxon>
        <taxon>Marinobacter</taxon>
    </lineage>
</organism>
<dbReference type="InterPro" id="IPR000160">
    <property type="entry name" value="GGDEF_dom"/>
</dbReference>
<evidence type="ECO:0000256" key="3">
    <source>
        <dbReference type="SAM" id="MobiDB-lite"/>
    </source>
</evidence>
<accession>A0ABY1FU81</accession>
<feature type="transmembrane region" description="Helical" evidence="4">
    <location>
        <begin position="167"/>
        <end position="187"/>
    </location>
</feature>
<comment type="catalytic activity">
    <reaction evidence="2">
        <text>2 GTP = 3',3'-c-di-GMP + 2 diphosphate</text>
        <dbReference type="Rhea" id="RHEA:24898"/>
        <dbReference type="ChEBI" id="CHEBI:33019"/>
        <dbReference type="ChEBI" id="CHEBI:37565"/>
        <dbReference type="ChEBI" id="CHEBI:58805"/>
        <dbReference type="EC" id="2.7.7.65"/>
    </reaction>
</comment>
<dbReference type="InterPro" id="IPR029787">
    <property type="entry name" value="Nucleotide_cyclase"/>
</dbReference>
<feature type="transmembrane region" description="Helical" evidence="4">
    <location>
        <begin position="28"/>
        <end position="47"/>
    </location>
</feature>
<evidence type="ECO:0000256" key="4">
    <source>
        <dbReference type="SAM" id="Phobius"/>
    </source>
</evidence>
<dbReference type="SUPFAM" id="SSF55073">
    <property type="entry name" value="Nucleotide cyclase"/>
    <property type="match status" value="1"/>
</dbReference>
<dbReference type="SMART" id="SM00267">
    <property type="entry name" value="GGDEF"/>
    <property type="match status" value="1"/>
</dbReference>
<dbReference type="InterPro" id="IPR050469">
    <property type="entry name" value="Diguanylate_Cyclase"/>
</dbReference>
<feature type="domain" description="GGDEF" evidence="5">
    <location>
        <begin position="242"/>
        <end position="374"/>
    </location>
</feature>
<evidence type="ECO:0000259" key="5">
    <source>
        <dbReference type="PROSITE" id="PS50887"/>
    </source>
</evidence>
<dbReference type="Pfam" id="PF00990">
    <property type="entry name" value="GGDEF"/>
    <property type="match status" value="1"/>
</dbReference>
<evidence type="ECO:0000256" key="1">
    <source>
        <dbReference type="ARBA" id="ARBA00012528"/>
    </source>
</evidence>